<feature type="signal peptide" evidence="1">
    <location>
        <begin position="1"/>
        <end position="20"/>
    </location>
</feature>
<organism evidence="3 4">
    <name type="scientific">Trichonephila clavata</name>
    <name type="common">Joro spider</name>
    <name type="synonym">Nephila clavata</name>
    <dbReference type="NCBI Taxonomy" id="2740835"/>
    <lineage>
        <taxon>Eukaryota</taxon>
        <taxon>Metazoa</taxon>
        <taxon>Ecdysozoa</taxon>
        <taxon>Arthropoda</taxon>
        <taxon>Chelicerata</taxon>
        <taxon>Arachnida</taxon>
        <taxon>Araneae</taxon>
        <taxon>Araneomorphae</taxon>
        <taxon>Entelegynae</taxon>
        <taxon>Araneoidea</taxon>
        <taxon>Nephilidae</taxon>
        <taxon>Trichonephila</taxon>
    </lineage>
</organism>
<protein>
    <submittedName>
        <fullName evidence="3">Dipeptidyl peptidase 1</fullName>
    </submittedName>
</protein>
<evidence type="ECO:0000313" key="3">
    <source>
        <dbReference type="EMBL" id="GFQ74329.1"/>
    </source>
</evidence>
<keyword evidence="4" id="KW-1185">Reference proteome</keyword>
<sequence length="152" mass="17138">MMGKFYVFAVFGVLLGFAAADTPANCTYEDIRGVWAFYEGERSGNNSIECSNFRGPAVNVFKIELLFPDVSVDELGNKGYWTLIYNQGFEVVINYRKYFAFSLYKNSGGNVTSFCDSTLPGWSHDVLGKNWACYNAHKINPSVAPKHHREHL</sequence>
<evidence type="ECO:0000256" key="1">
    <source>
        <dbReference type="SAM" id="SignalP"/>
    </source>
</evidence>
<dbReference type="AlphaFoldDB" id="A0A8X6KHU2"/>
<feature type="chain" id="PRO_5036461689" evidence="1">
    <location>
        <begin position="21"/>
        <end position="152"/>
    </location>
</feature>
<accession>A0A8X6KHU2</accession>
<dbReference type="FunFam" id="2.40.128.80:FF:000003">
    <property type="entry name" value="Cathepsin C"/>
    <property type="match status" value="1"/>
</dbReference>
<dbReference type="OrthoDB" id="3789175at2759"/>
<dbReference type="SUPFAM" id="SSF75001">
    <property type="entry name" value="Dipeptidyl peptidase I (cathepsin C), exclusion domain"/>
    <property type="match status" value="1"/>
</dbReference>
<keyword evidence="1" id="KW-0732">Signal</keyword>
<dbReference type="EMBL" id="BMAO01031340">
    <property type="protein sequence ID" value="GFQ74329.1"/>
    <property type="molecule type" value="Genomic_DNA"/>
</dbReference>
<dbReference type="Gene3D" id="2.40.128.80">
    <property type="entry name" value="Cathepsin C, exclusion domain"/>
    <property type="match status" value="1"/>
</dbReference>
<dbReference type="InterPro" id="IPR036496">
    <property type="entry name" value="CathepsinC_exc_dom_sf"/>
</dbReference>
<name>A0A8X6KHU2_TRICU</name>
<proteinExistence type="predicted"/>
<dbReference type="Proteomes" id="UP000887116">
    <property type="component" value="Unassembled WGS sequence"/>
</dbReference>
<gene>
    <name evidence="3" type="primary">CTSC</name>
    <name evidence="3" type="ORF">TNCT_60351</name>
</gene>
<dbReference type="Pfam" id="PF08773">
    <property type="entry name" value="CathepsinC_exc"/>
    <property type="match status" value="1"/>
</dbReference>
<evidence type="ECO:0000259" key="2">
    <source>
        <dbReference type="Pfam" id="PF08773"/>
    </source>
</evidence>
<comment type="caution">
    <text evidence="3">The sequence shown here is derived from an EMBL/GenBank/DDBJ whole genome shotgun (WGS) entry which is preliminary data.</text>
</comment>
<dbReference type="InterPro" id="IPR014882">
    <property type="entry name" value="CathepsinC_exc"/>
</dbReference>
<evidence type="ECO:0000313" key="4">
    <source>
        <dbReference type="Proteomes" id="UP000887116"/>
    </source>
</evidence>
<feature type="domain" description="Cathepsin C exclusion" evidence="2">
    <location>
        <begin position="21"/>
        <end position="138"/>
    </location>
</feature>
<reference evidence="3" key="1">
    <citation type="submission" date="2020-07" db="EMBL/GenBank/DDBJ databases">
        <title>Multicomponent nature underlies the extraordinary mechanical properties of spider dragline silk.</title>
        <authorList>
            <person name="Kono N."/>
            <person name="Nakamura H."/>
            <person name="Mori M."/>
            <person name="Yoshida Y."/>
            <person name="Ohtoshi R."/>
            <person name="Malay A.D."/>
            <person name="Moran D.A.P."/>
            <person name="Tomita M."/>
            <person name="Numata K."/>
            <person name="Arakawa K."/>
        </authorList>
    </citation>
    <scope>NUCLEOTIDE SEQUENCE</scope>
</reference>